<keyword evidence="4" id="KW-1185">Reference proteome</keyword>
<dbReference type="InterPro" id="IPR002782">
    <property type="entry name" value="Mut7-C_RNAse_dom"/>
</dbReference>
<evidence type="ECO:0000313" key="4">
    <source>
        <dbReference type="Proteomes" id="UP001167160"/>
    </source>
</evidence>
<proteinExistence type="predicted"/>
<dbReference type="Proteomes" id="UP001167160">
    <property type="component" value="Unassembled WGS sequence"/>
</dbReference>
<dbReference type="PANTHER" id="PTHR39081">
    <property type="entry name" value="MUT7-C DOMAIN-CONTAINING PROTEIN"/>
    <property type="match status" value="1"/>
</dbReference>
<dbReference type="EMBL" id="JAMQGM010000058">
    <property type="protein sequence ID" value="MCM2580326.1"/>
    <property type="molecule type" value="Genomic_DNA"/>
</dbReference>
<dbReference type="InterPro" id="IPR027798">
    <property type="entry name" value="Ub_Mut7C"/>
</dbReference>
<dbReference type="Pfam" id="PF14451">
    <property type="entry name" value="Ub-Mut7C"/>
    <property type="match status" value="1"/>
</dbReference>
<gene>
    <name evidence="3" type="ORF">M1E25_23825</name>
</gene>
<dbReference type="InterPro" id="IPR029060">
    <property type="entry name" value="PIN-like_dom_sf"/>
</dbReference>
<dbReference type="PANTHER" id="PTHR39081:SF1">
    <property type="entry name" value="MUT7-C RNASE DOMAIN-CONTAINING PROTEIN"/>
    <property type="match status" value="1"/>
</dbReference>
<reference evidence="3" key="1">
    <citation type="journal article" date="2023" name="Int. J. Syst. Evol. Microbiol.">
        <title>Streptomyces meridianus sp. nov. isolated from brackish water of the Tagus estuary in Alcochete, Portugal.</title>
        <authorList>
            <person name="Santos J.D.N."/>
            <person name="Klimek D."/>
            <person name="Calusinska M."/>
            <person name="Lobo Da Cunha A."/>
            <person name="Catita J."/>
            <person name="Goncalves H."/>
            <person name="Gonzalez I."/>
            <person name="Reyes F."/>
            <person name="Lage O.M."/>
        </authorList>
    </citation>
    <scope>NUCLEOTIDE SEQUENCE</scope>
    <source>
        <strain evidence="3">MTZ3.1</strain>
    </source>
</reference>
<evidence type="ECO:0000313" key="3">
    <source>
        <dbReference type="EMBL" id="MCM2580326.1"/>
    </source>
</evidence>
<dbReference type="SUPFAM" id="SSF88723">
    <property type="entry name" value="PIN domain-like"/>
    <property type="match status" value="1"/>
</dbReference>
<comment type="caution">
    <text evidence="3">The sequence shown here is derived from an EMBL/GenBank/DDBJ whole genome shotgun (WGS) entry which is preliminary data.</text>
</comment>
<dbReference type="RefSeq" id="WP_251419060.1">
    <property type="nucleotide sequence ID" value="NZ_JAMQGM010000058.1"/>
</dbReference>
<evidence type="ECO:0000259" key="1">
    <source>
        <dbReference type="Pfam" id="PF01927"/>
    </source>
</evidence>
<feature type="domain" description="Mut7-C RNAse" evidence="1">
    <location>
        <begin position="90"/>
        <end position="230"/>
    </location>
</feature>
<sequence length="258" mass="28148">MEAPELTVGFAPELQLFLPTRLRGGQVTVAADGTSTIGHLVESLGPPLTEVGGILADGRPVTPSFRPHGGESVSVLPVHRPQELPYGAARFVLDVHLGTLARRLRLLGVDTRYGNDMNDDALIAQANREERILLTQDRGLLKRRLLGHGAFVRGSRPDAQLHDVLDRFAPVPRPWTRCVVCNGCLIAVGKQEVEPVLMPGTRRTYDAYHRCRDCGRVYWHGAHSRRLDAIVDEARRIVGRSGTPAEGTGNGAARRPAS</sequence>
<name>A0ABT0XCT4_9ACTN</name>
<feature type="domain" description="Ubiquitin Mut7-C" evidence="2">
    <location>
        <begin position="4"/>
        <end position="82"/>
    </location>
</feature>
<protein>
    <submittedName>
        <fullName evidence="3">Mut7-C ubiquitin/RNAse domain-containing protein</fullName>
    </submittedName>
</protein>
<organism evidence="3 4">
    <name type="scientific">Streptomyces meridianus</name>
    <dbReference type="NCBI Taxonomy" id="2938945"/>
    <lineage>
        <taxon>Bacteria</taxon>
        <taxon>Bacillati</taxon>
        <taxon>Actinomycetota</taxon>
        <taxon>Actinomycetes</taxon>
        <taxon>Kitasatosporales</taxon>
        <taxon>Streptomycetaceae</taxon>
        <taxon>Streptomyces</taxon>
    </lineage>
</organism>
<dbReference type="Pfam" id="PF01927">
    <property type="entry name" value="Mut7-C"/>
    <property type="match status" value="1"/>
</dbReference>
<accession>A0ABT0XCT4</accession>
<evidence type="ECO:0000259" key="2">
    <source>
        <dbReference type="Pfam" id="PF14451"/>
    </source>
</evidence>